<keyword evidence="10" id="KW-1185">Reference proteome</keyword>
<comment type="similarity">
    <text evidence="2">Belongs to the ABC transporter superfamily.</text>
</comment>
<comment type="caution">
    <text evidence="9">The sequence shown here is derived from an EMBL/GenBank/DDBJ whole genome shotgun (WGS) entry which is preliminary data.</text>
</comment>
<dbReference type="AlphaFoldDB" id="A0A839ERN0"/>
<dbReference type="PANTHER" id="PTHR42788">
    <property type="entry name" value="TAURINE IMPORT ATP-BINDING PROTEIN-RELATED"/>
    <property type="match status" value="1"/>
</dbReference>
<sequence length="264" mass="28833">MTTDMLAVTGGTKIFYRGTLDERRALDGLNIALRPGDFCIVIGSNGAGKSSFLNAVSGKLPLDSGRIKIDGQDVTKLNAHRRAQFIARVFQDPMIGTAPTMTIGENMLLAELRGKPRGFSYGLTTARKARYREQLSELNLGLENRLDMPVGLLSGGQRQSLSLVMAVSTRPKLLLLDEHTAALDPRTAKLVMDTTVRAVEELKLTTLMVTHNMEHAIKYGNKIVMMDAGKVLLEIGQEEKNGITVPDLIDRFHTKSDAIALQGS</sequence>
<dbReference type="InterPro" id="IPR003593">
    <property type="entry name" value="AAA+_ATPase"/>
</dbReference>
<dbReference type="SMART" id="SM00382">
    <property type="entry name" value="AAA"/>
    <property type="match status" value="1"/>
</dbReference>
<dbReference type="GO" id="GO:0016887">
    <property type="term" value="F:ATP hydrolysis activity"/>
    <property type="evidence" value="ECO:0007669"/>
    <property type="project" value="InterPro"/>
</dbReference>
<evidence type="ECO:0000313" key="9">
    <source>
        <dbReference type="EMBL" id="MBA8880184.1"/>
    </source>
</evidence>
<dbReference type="GO" id="GO:0005886">
    <property type="term" value="C:plasma membrane"/>
    <property type="evidence" value="ECO:0007669"/>
    <property type="project" value="UniProtKB-SubCell"/>
</dbReference>
<evidence type="ECO:0000256" key="6">
    <source>
        <dbReference type="ARBA" id="ARBA00022840"/>
    </source>
</evidence>
<gene>
    <name evidence="9" type="ORF">FHW16_003903</name>
</gene>
<evidence type="ECO:0000256" key="1">
    <source>
        <dbReference type="ARBA" id="ARBA00004202"/>
    </source>
</evidence>
<dbReference type="InterPro" id="IPR003439">
    <property type="entry name" value="ABC_transporter-like_ATP-bd"/>
</dbReference>
<accession>A0A839ERN0</accession>
<dbReference type="Proteomes" id="UP000549052">
    <property type="component" value="Unassembled WGS sequence"/>
</dbReference>
<evidence type="ECO:0000256" key="4">
    <source>
        <dbReference type="ARBA" id="ARBA00022475"/>
    </source>
</evidence>
<dbReference type="InterPro" id="IPR050166">
    <property type="entry name" value="ABC_transporter_ATP-bind"/>
</dbReference>
<dbReference type="PROSITE" id="PS50893">
    <property type="entry name" value="ABC_TRANSPORTER_2"/>
    <property type="match status" value="1"/>
</dbReference>
<evidence type="ECO:0000256" key="2">
    <source>
        <dbReference type="ARBA" id="ARBA00005417"/>
    </source>
</evidence>
<dbReference type="EMBL" id="JACGXN010000006">
    <property type="protein sequence ID" value="MBA8880184.1"/>
    <property type="molecule type" value="Genomic_DNA"/>
</dbReference>
<evidence type="ECO:0000259" key="8">
    <source>
        <dbReference type="PROSITE" id="PS50893"/>
    </source>
</evidence>
<comment type="subcellular location">
    <subcellularLocation>
        <location evidence="1">Cell membrane</location>
        <topology evidence="1">Peripheral membrane protein</topology>
    </subcellularLocation>
</comment>
<evidence type="ECO:0000256" key="5">
    <source>
        <dbReference type="ARBA" id="ARBA00022741"/>
    </source>
</evidence>
<protein>
    <submittedName>
        <fullName evidence="9">Putative ABC transport system ATP-binding protein</fullName>
    </submittedName>
</protein>
<dbReference type="SUPFAM" id="SSF52540">
    <property type="entry name" value="P-loop containing nucleoside triphosphate hydrolases"/>
    <property type="match status" value="1"/>
</dbReference>
<evidence type="ECO:0000256" key="7">
    <source>
        <dbReference type="ARBA" id="ARBA00023136"/>
    </source>
</evidence>
<organism evidence="9 10">
    <name type="scientific">Phyllobacterium myrsinacearum</name>
    <dbReference type="NCBI Taxonomy" id="28101"/>
    <lineage>
        <taxon>Bacteria</taxon>
        <taxon>Pseudomonadati</taxon>
        <taxon>Pseudomonadota</taxon>
        <taxon>Alphaproteobacteria</taxon>
        <taxon>Hyphomicrobiales</taxon>
        <taxon>Phyllobacteriaceae</taxon>
        <taxon>Phyllobacterium</taxon>
    </lineage>
</organism>
<dbReference type="Gene3D" id="3.40.50.300">
    <property type="entry name" value="P-loop containing nucleotide triphosphate hydrolases"/>
    <property type="match status" value="1"/>
</dbReference>
<reference evidence="9 10" key="1">
    <citation type="submission" date="2020-07" db="EMBL/GenBank/DDBJ databases">
        <title>Genomic Encyclopedia of Type Strains, Phase IV (KMG-V): Genome sequencing to study the core and pangenomes of soil and plant-associated prokaryotes.</title>
        <authorList>
            <person name="Whitman W."/>
        </authorList>
    </citation>
    <scope>NUCLEOTIDE SEQUENCE [LARGE SCALE GENOMIC DNA]</scope>
    <source>
        <strain evidence="9 10">AN3</strain>
    </source>
</reference>
<keyword evidence="7" id="KW-0472">Membrane</keyword>
<feature type="domain" description="ABC transporter" evidence="8">
    <location>
        <begin position="9"/>
        <end position="253"/>
    </location>
</feature>
<evidence type="ECO:0000256" key="3">
    <source>
        <dbReference type="ARBA" id="ARBA00022448"/>
    </source>
</evidence>
<proteinExistence type="inferred from homology"/>
<dbReference type="GO" id="GO:0005524">
    <property type="term" value="F:ATP binding"/>
    <property type="evidence" value="ECO:0007669"/>
    <property type="project" value="UniProtKB-KW"/>
</dbReference>
<keyword evidence="6 9" id="KW-0067">ATP-binding</keyword>
<dbReference type="Pfam" id="PF00005">
    <property type="entry name" value="ABC_tran"/>
    <property type="match status" value="1"/>
</dbReference>
<name>A0A839ERN0_9HYPH</name>
<keyword evidence="3" id="KW-0813">Transport</keyword>
<evidence type="ECO:0000313" key="10">
    <source>
        <dbReference type="Proteomes" id="UP000549052"/>
    </source>
</evidence>
<dbReference type="InterPro" id="IPR027417">
    <property type="entry name" value="P-loop_NTPase"/>
</dbReference>
<keyword evidence="5" id="KW-0547">Nucleotide-binding</keyword>
<dbReference type="PANTHER" id="PTHR42788:SF7">
    <property type="entry name" value="NITRATE ABC TRANSPORTER ATP-BINDING PROTEIN"/>
    <property type="match status" value="1"/>
</dbReference>
<keyword evidence="4" id="KW-1003">Cell membrane</keyword>